<evidence type="ECO:0000313" key="2">
    <source>
        <dbReference type="Proteomes" id="UP000499080"/>
    </source>
</evidence>
<evidence type="ECO:0000313" key="1">
    <source>
        <dbReference type="EMBL" id="GBL84948.1"/>
    </source>
</evidence>
<name>A0A4Y2AYU4_ARAVE</name>
<gene>
    <name evidence="1" type="ORF">AVEN_98303_1</name>
</gene>
<dbReference type="EMBL" id="BGPR01081892">
    <property type="protein sequence ID" value="GBL84948.1"/>
    <property type="molecule type" value="Genomic_DNA"/>
</dbReference>
<dbReference type="Proteomes" id="UP000499080">
    <property type="component" value="Unassembled WGS sequence"/>
</dbReference>
<comment type="caution">
    <text evidence="1">The sequence shown here is derived from an EMBL/GenBank/DDBJ whole genome shotgun (WGS) entry which is preliminary data.</text>
</comment>
<reference evidence="1 2" key="1">
    <citation type="journal article" date="2019" name="Sci. Rep.">
        <title>Orb-weaving spider Araneus ventricosus genome elucidates the spidroin gene catalogue.</title>
        <authorList>
            <person name="Kono N."/>
            <person name="Nakamura H."/>
            <person name="Ohtoshi R."/>
            <person name="Moran D.A.P."/>
            <person name="Shinohara A."/>
            <person name="Yoshida Y."/>
            <person name="Fujiwara M."/>
            <person name="Mori M."/>
            <person name="Tomita M."/>
            <person name="Arakawa K."/>
        </authorList>
    </citation>
    <scope>NUCLEOTIDE SEQUENCE [LARGE SCALE GENOMIC DNA]</scope>
</reference>
<protein>
    <submittedName>
        <fullName evidence="1">Uncharacterized protein</fullName>
    </submittedName>
</protein>
<sequence length="129" mass="14671">MVSSGFSSVASVGASRIRGRMRKTQAEKGETSSRFKILSNSAEEEQDVEENVYFYLLSNYRLEWGLMRVHVPLRAISNQMSKRHESRTCARNWINPLTFELNVNKKVRGNAFCCYFSTVSCQGIVCSCV</sequence>
<proteinExistence type="predicted"/>
<keyword evidence="2" id="KW-1185">Reference proteome</keyword>
<accession>A0A4Y2AYU4</accession>
<dbReference type="AlphaFoldDB" id="A0A4Y2AYU4"/>
<organism evidence="1 2">
    <name type="scientific">Araneus ventricosus</name>
    <name type="common">Orbweaver spider</name>
    <name type="synonym">Epeira ventricosa</name>
    <dbReference type="NCBI Taxonomy" id="182803"/>
    <lineage>
        <taxon>Eukaryota</taxon>
        <taxon>Metazoa</taxon>
        <taxon>Ecdysozoa</taxon>
        <taxon>Arthropoda</taxon>
        <taxon>Chelicerata</taxon>
        <taxon>Arachnida</taxon>
        <taxon>Araneae</taxon>
        <taxon>Araneomorphae</taxon>
        <taxon>Entelegynae</taxon>
        <taxon>Araneoidea</taxon>
        <taxon>Araneidae</taxon>
        <taxon>Araneus</taxon>
    </lineage>
</organism>